<sequence>MKRKFWNWIRNETDGERTLVLNGEISDETWYGDEVTPALFRKELNAGTGDITVWINSPGGDVFAAARIYNMLMEYKGDVRVKVDALAASAASVIAMAGTEVLMSPVGMMMIHNPMTIAIGDSKEMQRAGEMLDEVKESIMNAYEIKTGMSRARISHLMDAESWFNARKAVELGFADGVLRGDGTEDKARGGEPEGVMFSRMAVTNSLLSKLIPEHKETEKKVPVEQLEKRLQLLSH</sequence>
<accession>A0A9X5C5Z9</accession>
<comment type="caution">
    <text evidence="7">The sequence shown here is derived from an EMBL/GenBank/DDBJ whole genome shotgun (WGS) entry which is preliminary data.</text>
</comment>
<dbReference type="RefSeq" id="WP_004070856.1">
    <property type="nucleotide sequence ID" value="NZ_VIRB01000045.1"/>
</dbReference>
<evidence type="ECO:0000256" key="4">
    <source>
        <dbReference type="ARBA" id="ARBA00022801"/>
    </source>
</evidence>
<evidence type="ECO:0000256" key="6">
    <source>
        <dbReference type="RuleBase" id="RU003567"/>
    </source>
</evidence>
<dbReference type="CDD" id="cd07016">
    <property type="entry name" value="S14_ClpP_1"/>
    <property type="match status" value="1"/>
</dbReference>
<evidence type="ECO:0000313" key="7">
    <source>
        <dbReference type="EMBL" id="NDO68371.1"/>
    </source>
</evidence>
<dbReference type="Pfam" id="PF00574">
    <property type="entry name" value="CLP_protease"/>
    <property type="match status" value="1"/>
</dbReference>
<name>A0A9X5C5Z9_9FIRM</name>
<dbReference type="PRINTS" id="PR00127">
    <property type="entry name" value="CLPPROTEASEP"/>
</dbReference>
<reference evidence="7 8" key="1">
    <citation type="submission" date="2019-07" db="EMBL/GenBank/DDBJ databases">
        <title>Draft genome sequences of 15 bacterial species constituting the stable defined intestinal microbiota of the GM15 gnotobiotic mouse model.</title>
        <authorList>
            <person name="Elie C."/>
            <person name="Mathieu A."/>
            <person name="Saliou A."/>
            <person name="Darnaud M."/>
            <person name="Leulier F."/>
            <person name="Tamellini A."/>
        </authorList>
    </citation>
    <scope>NUCLEOTIDE SEQUENCE [LARGE SCALE GENOMIC DNA]</scope>
    <source>
        <strain evidence="8">ASF 502</strain>
    </source>
</reference>
<dbReference type="AlphaFoldDB" id="A0A9X5C5Z9"/>
<dbReference type="GO" id="GO:0004176">
    <property type="term" value="F:ATP-dependent peptidase activity"/>
    <property type="evidence" value="ECO:0007669"/>
    <property type="project" value="InterPro"/>
</dbReference>
<dbReference type="GO" id="GO:0051117">
    <property type="term" value="F:ATPase binding"/>
    <property type="evidence" value="ECO:0007669"/>
    <property type="project" value="TreeGrafter"/>
</dbReference>
<dbReference type="InterPro" id="IPR029045">
    <property type="entry name" value="ClpP/crotonase-like_dom_sf"/>
</dbReference>
<protein>
    <recommendedName>
        <fullName evidence="6">ATP-dependent Clp protease proteolytic subunit</fullName>
    </recommendedName>
</protein>
<dbReference type="PANTHER" id="PTHR10381:SF70">
    <property type="entry name" value="ATP-DEPENDENT CLP PROTEASE PROTEOLYTIC SUBUNIT"/>
    <property type="match status" value="1"/>
</dbReference>
<proteinExistence type="inferred from homology"/>
<evidence type="ECO:0000256" key="5">
    <source>
        <dbReference type="ARBA" id="ARBA00022825"/>
    </source>
</evidence>
<dbReference type="Gene3D" id="3.90.226.10">
    <property type="entry name" value="2-enoyl-CoA Hydratase, Chain A, domain 1"/>
    <property type="match status" value="1"/>
</dbReference>
<dbReference type="Proteomes" id="UP000474104">
    <property type="component" value="Unassembled WGS sequence"/>
</dbReference>
<dbReference type="SUPFAM" id="SSF52096">
    <property type="entry name" value="ClpP/crotonase"/>
    <property type="match status" value="1"/>
</dbReference>
<dbReference type="PANTHER" id="PTHR10381">
    <property type="entry name" value="ATP-DEPENDENT CLP PROTEASE PROTEOLYTIC SUBUNIT"/>
    <property type="match status" value="1"/>
</dbReference>
<dbReference type="OrthoDB" id="9806592at2"/>
<dbReference type="GO" id="GO:0006515">
    <property type="term" value="P:protein quality control for misfolded or incompletely synthesized proteins"/>
    <property type="evidence" value="ECO:0007669"/>
    <property type="project" value="TreeGrafter"/>
</dbReference>
<dbReference type="GO" id="GO:0009368">
    <property type="term" value="C:endopeptidase Clp complex"/>
    <property type="evidence" value="ECO:0007669"/>
    <property type="project" value="TreeGrafter"/>
</dbReference>
<evidence type="ECO:0000256" key="2">
    <source>
        <dbReference type="ARBA" id="ARBA00022490"/>
    </source>
</evidence>
<comment type="similarity">
    <text evidence="1 6">Belongs to the peptidase S14 family.</text>
</comment>
<dbReference type="GO" id="GO:0004252">
    <property type="term" value="F:serine-type endopeptidase activity"/>
    <property type="evidence" value="ECO:0007669"/>
    <property type="project" value="InterPro"/>
</dbReference>
<evidence type="ECO:0000313" key="8">
    <source>
        <dbReference type="Proteomes" id="UP000474104"/>
    </source>
</evidence>
<organism evidence="7 8">
    <name type="scientific">Schaedlerella arabinosiphila</name>
    <dbReference type="NCBI Taxonomy" id="2044587"/>
    <lineage>
        <taxon>Bacteria</taxon>
        <taxon>Bacillati</taxon>
        <taxon>Bacillota</taxon>
        <taxon>Clostridia</taxon>
        <taxon>Lachnospirales</taxon>
        <taxon>Lachnospiraceae</taxon>
        <taxon>Schaedlerella</taxon>
    </lineage>
</organism>
<keyword evidence="2" id="KW-0963">Cytoplasm</keyword>
<keyword evidence="5" id="KW-0720">Serine protease</keyword>
<dbReference type="NCBIfam" id="NF045542">
    <property type="entry name" value="Clp_rel_HeadMat"/>
    <property type="match status" value="1"/>
</dbReference>
<keyword evidence="4" id="KW-0378">Hydrolase</keyword>
<gene>
    <name evidence="7" type="ORF">FMM80_06580</name>
</gene>
<dbReference type="InterPro" id="IPR023562">
    <property type="entry name" value="ClpP/TepA"/>
</dbReference>
<evidence type="ECO:0000256" key="1">
    <source>
        <dbReference type="ARBA" id="ARBA00007039"/>
    </source>
</evidence>
<evidence type="ECO:0000256" key="3">
    <source>
        <dbReference type="ARBA" id="ARBA00022670"/>
    </source>
</evidence>
<dbReference type="EMBL" id="VIRB01000045">
    <property type="protein sequence ID" value="NDO68371.1"/>
    <property type="molecule type" value="Genomic_DNA"/>
</dbReference>
<dbReference type="InterPro" id="IPR001907">
    <property type="entry name" value="ClpP"/>
</dbReference>
<keyword evidence="3 7" id="KW-0645">Protease</keyword>